<evidence type="ECO:0000256" key="10">
    <source>
        <dbReference type="ARBA" id="ARBA00039626"/>
    </source>
</evidence>
<feature type="region of interest" description="Disordered" evidence="14">
    <location>
        <begin position="293"/>
        <end position="312"/>
    </location>
</feature>
<dbReference type="SUPFAM" id="SSF52743">
    <property type="entry name" value="Subtilisin-like"/>
    <property type="match status" value="1"/>
</dbReference>
<dbReference type="Gene3D" id="3.40.50.200">
    <property type="entry name" value="Peptidase S8/S53 domain"/>
    <property type="match status" value="1"/>
</dbReference>
<keyword evidence="6 13" id="KW-0720">Serine protease</keyword>
<dbReference type="InterPro" id="IPR015500">
    <property type="entry name" value="Peptidase_S8_subtilisin-rel"/>
</dbReference>
<keyword evidence="17" id="KW-1185">Reference proteome</keyword>
<keyword evidence="5 13" id="KW-0378">Hydrolase</keyword>
<feature type="active site" description="Charge relay system" evidence="12 13">
    <location>
        <position position="378"/>
    </location>
</feature>
<dbReference type="InterPro" id="IPR002884">
    <property type="entry name" value="P_dom"/>
</dbReference>
<dbReference type="GO" id="GO:0016486">
    <property type="term" value="P:peptide hormone processing"/>
    <property type="evidence" value="ECO:0007669"/>
    <property type="project" value="TreeGrafter"/>
</dbReference>
<dbReference type="PROSITE" id="PS51829">
    <property type="entry name" value="P_HOMO_B"/>
    <property type="match status" value="1"/>
</dbReference>
<evidence type="ECO:0000256" key="14">
    <source>
        <dbReference type="SAM" id="MobiDB-lite"/>
    </source>
</evidence>
<accession>A0A8J5JX15</accession>
<proteinExistence type="inferred from homology"/>
<dbReference type="InterPro" id="IPR008979">
    <property type="entry name" value="Galactose-bd-like_sf"/>
</dbReference>
<keyword evidence="7" id="KW-1015">Disulfide bond</keyword>
<dbReference type="AlphaFoldDB" id="A0A8J5JX15"/>
<dbReference type="Proteomes" id="UP000747542">
    <property type="component" value="Unassembled WGS sequence"/>
</dbReference>
<evidence type="ECO:0000256" key="12">
    <source>
        <dbReference type="PIRSR" id="PIRSR615500-1"/>
    </source>
</evidence>
<dbReference type="PRINTS" id="PR00723">
    <property type="entry name" value="SUBTILISIN"/>
</dbReference>
<dbReference type="InterPro" id="IPR000209">
    <property type="entry name" value="Peptidase_S8/S53_dom"/>
</dbReference>
<dbReference type="Pfam" id="PF00082">
    <property type="entry name" value="Peptidase_S8"/>
    <property type="match status" value="1"/>
</dbReference>
<dbReference type="PANTHER" id="PTHR42884">
    <property type="entry name" value="PROPROTEIN CONVERTASE SUBTILISIN/KEXIN-RELATED"/>
    <property type="match status" value="1"/>
</dbReference>
<evidence type="ECO:0000313" key="17">
    <source>
        <dbReference type="Proteomes" id="UP000747542"/>
    </source>
</evidence>
<protein>
    <recommendedName>
        <fullName evidence="10">Neuroendocrine convertase 2</fullName>
        <ecNumber evidence="9">3.4.21.94</ecNumber>
    </recommendedName>
    <alternativeName>
        <fullName evidence="11">Prohormone convertase 2</fullName>
    </alternativeName>
</protein>
<dbReference type="PROSITE" id="PS00136">
    <property type="entry name" value="SUBTILASE_ASP"/>
    <property type="match status" value="1"/>
</dbReference>
<dbReference type="GO" id="GO:0043005">
    <property type="term" value="C:neuron projection"/>
    <property type="evidence" value="ECO:0007669"/>
    <property type="project" value="TreeGrafter"/>
</dbReference>
<feature type="active site" description="Charge relay system" evidence="12 13">
    <location>
        <position position="337"/>
    </location>
</feature>
<dbReference type="PANTHER" id="PTHR42884:SF13">
    <property type="entry name" value="NEUROENDOCRINE CONVERTASE 2"/>
    <property type="match status" value="1"/>
</dbReference>
<dbReference type="GO" id="GO:0005615">
    <property type="term" value="C:extracellular space"/>
    <property type="evidence" value="ECO:0007669"/>
    <property type="project" value="TreeGrafter"/>
</dbReference>
<dbReference type="PROSITE" id="PS00137">
    <property type="entry name" value="SUBTILASE_HIS"/>
    <property type="match status" value="1"/>
</dbReference>
<reference evidence="16" key="1">
    <citation type="journal article" date="2021" name="Sci. Adv.">
        <title>The American lobster genome reveals insights on longevity, neural, and immune adaptations.</title>
        <authorList>
            <person name="Polinski J.M."/>
            <person name="Zimin A.V."/>
            <person name="Clark K.F."/>
            <person name="Kohn A.B."/>
            <person name="Sadowski N."/>
            <person name="Timp W."/>
            <person name="Ptitsyn A."/>
            <person name="Khanna P."/>
            <person name="Romanova D.Y."/>
            <person name="Williams P."/>
            <person name="Greenwood S.J."/>
            <person name="Moroz L.L."/>
            <person name="Walt D.R."/>
            <person name="Bodnar A.G."/>
        </authorList>
    </citation>
    <scope>NUCLEOTIDE SEQUENCE</scope>
    <source>
        <strain evidence="16">GMGI-L3</strain>
    </source>
</reference>
<feature type="domain" description="P/Homo B" evidence="15">
    <location>
        <begin position="616"/>
        <end position="752"/>
    </location>
</feature>
<feature type="active site" description="Charge relay system" evidence="12 13">
    <location>
        <position position="553"/>
    </location>
</feature>
<dbReference type="Gene3D" id="2.60.120.260">
    <property type="entry name" value="Galactose-binding domain-like"/>
    <property type="match status" value="1"/>
</dbReference>
<evidence type="ECO:0000256" key="3">
    <source>
        <dbReference type="ARBA" id="ARBA00022685"/>
    </source>
</evidence>
<dbReference type="EMBL" id="JAHLQT010030594">
    <property type="protein sequence ID" value="KAG7160944.1"/>
    <property type="molecule type" value="Genomic_DNA"/>
</dbReference>
<dbReference type="PROSITE" id="PS00138">
    <property type="entry name" value="SUBTILASE_SER"/>
    <property type="match status" value="1"/>
</dbReference>
<evidence type="ECO:0000256" key="9">
    <source>
        <dbReference type="ARBA" id="ARBA00039000"/>
    </source>
</evidence>
<sequence>MLVRFKGEMLVRFKGEMLVRFKGDMLERFKGEMLERTRPPPTAQACGTNFQEMVGGMVAGLEGWYYSDLLGYTGDSRVFSVVGSVKAALTSPAALTIRKASHLQLAPCGVHFPRGAISETFKESLNRKYVHSAYQQAGFKRVKRGYKPLKVENLVPLHTIQSHQDPTDPYFHYQWYLSLYTQLALHPTRSTPYTLYTLHPLNPTVSTPYTLYTLHPLHPLHPIASTPYTPYTLQPLHHHWHHLSPPLFTYTTCTLSTPMPTSFTPPLAVPLPVSFTFSTLIPLRLVSTTTPLPRHISRTHSNKNTGQNGGKPRLDLNVEAAWAQGFTGRNVTTAIMDDGIDYMHPDLRNNYNARASWDFSSNDPFPFPRYTDDWFNSHGTRCAGEVSAARDNGVCGVGVAYNSLVAGIRMLDQPYMTDLIEANSMGREPNLIHIYSASWGPTDDGKTVDGPRNATMKAIVRGVNEGRNGLGNIYVWASGDGGEDDDCNCDGYAASMWTISINSAINDGSNAHYDESCSSTLASTFSNGAKDPSTGVATTDLYGKCTKTHSGTSAAAPEAAGVFALALEANKRNSLYDAKRRFSWHMNGVGLEYNHLFGFGVLDAGAMVALARDWVTVPPRYHCQAGVYHTSKMISVNKSVVLEIETDACTGTDTEVNYLEHVQAVITLNATRRGDVELFLMSPMGTKSMILSKRPNDDDGRDGFTKWPFMTTHTWAENPRGTWRLEARINSVGPDEGWIKEWTLMLHGTREAPYDHLPVKDPHSKLAIVKKAHEDKKKM</sequence>
<keyword evidence="3" id="KW-0165">Cleavage on pair of basic residues</keyword>
<keyword evidence="4" id="KW-0732">Signal</keyword>
<dbReference type="SUPFAM" id="SSF49785">
    <property type="entry name" value="Galactose-binding domain-like"/>
    <property type="match status" value="1"/>
</dbReference>
<dbReference type="Pfam" id="PF01483">
    <property type="entry name" value="P_proprotein"/>
    <property type="match status" value="1"/>
</dbReference>
<organism evidence="16 17">
    <name type="scientific">Homarus americanus</name>
    <name type="common">American lobster</name>
    <dbReference type="NCBI Taxonomy" id="6706"/>
    <lineage>
        <taxon>Eukaryota</taxon>
        <taxon>Metazoa</taxon>
        <taxon>Ecdysozoa</taxon>
        <taxon>Arthropoda</taxon>
        <taxon>Crustacea</taxon>
        <taxon>Multicrustacea</taxon>
        <taxon>Malacostraca</taxon>
        <taxon>Eumalacostraca</taxon>
        <taxon>Eucarida</taxon>
        <taxon>Decapoda</taxon>
        <taxon>Pleocyemata</taxon>
        <taxon>Astacidea</taxon>
        <taxon>Nephropoidea</taxon>
        <taxon>Nephropidae</taxon>
        <taxon>Homarus</taxon>
    </lineage>
</organism>
<dbReference type="InterPro" id="IPR023828">
    <property type="entry name" value="Peptidase_S8_Ser-AS"/>
</dbReference>
<evidence type="ECO:0000256" key="4">
    <source>
        <dbReference type="ARBA" id="ARBA00022729"/>
    </source>
</evidence>
<dbReference type="InterPro" id="IPR036852">
    <property type="entry name" value="Peptidase_S8/S53_dom_sf"/>
</dbReference>
<dbReference type="InterPro" id="IPR023827">
    <property type="entry name" value="Peptidase_S8_Asp-AS"/>
</dbReference>
<evidence type="ECO:0000313" key="16">
    <source>
        <dbReference type="EMBL" id="KAG7160944.1"/>
    </source>
</evidence>
<dbReference type="InterPro" id="IPR022398">
    <property type="entry name" value="Peptidase_S8_His-AS"/>
</dbReference>
<evidence type="ECO:0000256" key="6">
    <source>
        <dbReference type="ARBA" id="ARBA00022825"/>
    </source>
</evidence>
<evidence type="ECO:0000256" key="11">
    <source>
        <dbReference type="ARBA" id="ARBA00042708"/>
    </source>
</evidence>
<dbReference type="PROSITE" id="PS51892">
    <property type="entry name" value="SUBTILASE"/>
    <property type="match status" value="1"/>
</dbReference>
<comment type="similarity">
    <text evidence="1">Belongs to the peptidase S8 family. Furin subfamily.</text>
</comment>
<evidence type="ECO:0000256" key="13">
    <source>
        <dbReference type="PROSITE-ProRule" id="PRU01240"/>
    </source>
</evidence>
<evidence type="ECO:0000259" key="15">
    <source>
        <dbReference type="PROSITE" id="PS51829"/>
    </source>
</evidence>
<dbReference type="CDD" id="cd04059">
    <property type="entry name" value="Peptidases_S8_Protein_convertases_Kexins_Furin-like"/>
    <property type="match status" value="1"/>
</dbReference>
<comment type="catalytic activity">
    <reaction evidence="8">
        <text>Release of protein hormones and neuropeptides from their precursors, generally by hydrolysis of -Lys-Arg-|- bonds.</text>
        <dbReference type="EC" id="3.4.21.94"/>
    </reaction>
</comment>
<gene>
    <name evidence="16" type="primary">egl-3-L</name>
    <name evidence="16" type="ORF">Hamer_G007728</name>
</gene>
<evidence type="ECO:0000256" key="7">
    <source>
        <dbReference type="ARBA" id="ARBA00023157"/>
    </source>
</evidence>
<evidence type="ECO:0000256" key="5">
    <source>
        <dbReference type="ARBA" id="ARBA00022801"/>
    </source>
</evidence>
<evidence type="ECO:0000256" key="8">
    <source>
        <dbReference type="ARBA" id="ARBA00036323"/>
    </source>
</evidence>
<keyword evidence="2 13" id="KW-0645">Protease</keyword>
<evidence type="ECO:0000256" key="2">
    <source>
        <dbReference type="ARBA" id="ARBA00022670"/>
    </source>
</evidence>
<dbReference type="GO" id="GO:0004252">
    <property type="term" value="F:serine-type endopeptidase activity"/>
    <property type="evidence" value="ECO:0007669"/>
    <property type="project" value="UniProtKB-UniRule"/>
</dbReference>
<dbReference type="EC" id="3.4.21.94" evidence="9"/>
<evidence type="ECO:0000256" key="1">
    <source>
        <dbReference type="ARBA" id="ARBA00005325"/>
    </source>
</evidence>
<dbReference type="FunFam" id="2.60.120.260:FF:000020">
    <property type="entry name" value="neuroendocrine convertase 2"/>
    <property type="match status" value="1"/>
</dbReference>
<dbReference type="GO" id="GO:0016020">
    <property type="term" value="C:membrane"/>
    <property type="evidence" value="ECO:0007669"/>
    <property type="project" value="TreeGrafter"/>
</dbReference>
<dbReference type="InterPro" id="IPR034182">
    <property type="entry name" value="Kexin/furin"/>
</dbReference>
<name>A0A8J5JX15_HOMAM</name>
<comment type="caution">
    <text evidence="16">The sequence shown here is derived from an EMBL/GenBank/DDBJ whole genome shotgun (WGS) entry which is preliminary data.</text>
</comment>